<keyword evidence="8" id="KW-1185">Reference proteome</keyword>
<keyword evidence="4" id="KW-1133">Transmembrane helix</keyword>
<dbReference type="GO" id="GO:0016020">
    <property type="term" value="C:membrane"/>
    <property type="evidence" value="ECO:0007669"/>
    <property type="project" value="UniProtKB-SubCell"/>
</dbReference>
<dbReference type="Pfam" id="PF05055">
    <property type="entry name" value="DUF677"/>
    <property type="match status" value="1"/>
</dbReference>
<name>A0ABD1GUS6_SALDI</name>
<keyword evidence="3" id="KW-0812">Transmembrane</keyword>
<gene>
    <name evidence="7" type="ORF">AAHA92_23414</name>
</gene>
<comment type="similarity">
    <text evidence="2">Belongs to the UPF0496 family.</text>
</comment>
<proteinExistence type="inferred from homology"/>
<evidence type="ECO:0000256" key="1">
    <source>
        <dbReference type="ARBA" id="ARBA00004370"/>
    </source>
</evidence>
<sequence>METKLINIIAIDVNSHDHEQQLIQPNQQLVSAFEALLNHDHDKLKEFAQNYYSTTLELTRQGTFFPDLSSLRDQHHVMRETLQSLEKNCGTRLDCLDTYKKLSAVIFAGAASATAAVAAANSAHAKMATVAAAGAAAAILLLELRKWIHSLLEKREADVKKHKEITGLMIDGVENAINDLKGIIASSCHFSSETKSMPENGGGRKKRAALRKSFQELRNKAADYNENMKSTKHKVNRILHLL</sequence>
<evidence type="ECO:0000256" key="5">
    <source>
        <dbReference type="ARBA" id="ARBA00023136"/>
    </source>
</evidence>
<comment type="caution">
    <text evidence="7">The sequence shown here is derived from an EMBL/GenBank/DDBJ whole genome shotgun (WGS) entry which is preliminary data.</text>
</comment>
<comment type="subcellular location">
    <subcellularLocation>
        <location evidence="1">Membrane</location>
    </subcellularLocation>
</comment>
<organism evidence="7 8">
    <name type="scientific">Salvia divinorum</name>
    <name type="common">Maria pastora</name>
    <name type="synonym">Diviner's sage</name>
    <dbReference type="NCBI Taxonomy" id="28513"/>
    <lineage>
        <taxon>Eukaryota</taxon>
        <taxon>Viridiplantae</taxon>
        <taxon>Streptophyta</taxon>
        <taxon>Embryophyta</taxon>
        <taxon>Tracheophyta</taxon>
        <taxon>Spermatophyta</taxon>
        <taxon>Magnoliopsida</taxon>
        <taxon>eudicotyledons</taxon>
        <taxon>Gunneridae</taxon>
        <taxon>Pentapetalae</taxon>
        <taxon>asterids</taxon>
        <taxon>lamiids</taxon>
        <taxon>Lamiales</taxon>
        <taxon>Lamiaceae</taxon>
        <taxon>Nepetoideae</taxon>
        <taxon>Mentheae</taxon>
        <taxon>Salviinae</taxon>
        <taxon>Salvia</taxon>
        <taxon>Salvia subgen. Calosphace</taxon>
    </lineage>
</organism>
<reference evidence="7 8" key="1">
    <citation type="submission" date="2024-06" db="EMBL/GenBank/DDBJ databases">
        <title>A chromosome level genome sequence of Diviner's sage (Salvia divinorum).</title>
        <authorList>
            <person name="Ford S.A."/>
            <person name="Ro D.-K."/>
            <person name="Ness R.W."/>
            <person name="Phillips M.A."/>
        </authorList>
    </citation>
    <scope>NUCLEOTIDE SEQUENCE [LARGE SCALE GENOMIC DNA]</scope>
    <source>
        <strain evidence="7">SAF-2024a</strain>
        <tissue evidence="7">Leaf</tissue>
    </source>
</reference>
<evidence type="ECO:0000313" key="8">
    <source>
        <dbReference type="Proteomes" id="UP001567538"/>
    </source>
</evidence>
<evidence type="ECO:0000256" key="4">
    <source>
        <dbReference type="ARBA" id="ARBA00022989"/>
    </source>
</evidence>
<evidence type="ECO:0000256" key="6">
    <source>
        <dbReference type="SAM" id="Coils"/>
    </source>
</evidence>
<dbReference type="InterPro" id="IPR007749">
    <property type="entry name" value="DUF677"/>
</dbReference>
<evidence type="ECO:0000313" key="7">
    <source>
        <dbReference type="EMBL" id="KAL1546873.1"/>
    </source>
</evidence>
<evidence type="ECO:0000256" key="2">
    <source>
        <dbReference type="ARBA" id="ARBA00009074"/>
    </source>
</evidence>
<accession>A0ABD1GUS6</accession>
<dbReference type="AlphaFoldDB" id="A0ABD1GUS6"/>
<keyword evidence="6" id="KW-0175">Coiled coil</keyword>
<dbReference type="Proteomes" id="UP001567538">
    <property type="component" value="Unassembled WGS sequence"/>
</dbReference>
<evidence type="ECO:0000256" key="3">
    <source>
        <dbReference type="ARBA" id="ARBA00022692"/>
    </source>
</evidence>
<protein>
    <submittedName>
        <fullName evidence="7">Uncharacterized protein</fullName>
    </submittedName>
</protein>
<feature type="coiled-coil region" evidence="6">
    <location>
        <begin position="207"/>
        <end position="234"/>
    </location>
</feature>
<dbReference type="EMBL" id="JBEAFC010000008">
    <property type="protein sequence ID" value="KAL1546873.1"/>
    <property type="molecule type" value="Genomic_DNA"/>
</dbReference>
<keyword evidence="5" id="KW-0472">Membrane</keyword>